<reference evidence="6 7" key="1">
    <citation type="submission" date="2017-06" db="EMBL/GenBank/DDBJ databases">
        <title>Investigating the central metabolism of Clostridium thermosuccinogenes.</title>
        <authorList>
            <person name="Koendjbiharie J.G."/>
            <person name="van Kranenburg R."/>
        </authorList>
    </citation>
    <scope>NUCLEOTIDE SEQUENCE [LARGE SCALE GENOMIC DNA]</scope>
    <source>
        <strain evidence="6 7">DSM 5806</strain>
    </source>
</reference>
<dbReference type="PROSITE" id="PS50932">
    <property type="entry name" value="HTH_LACI_2"/>
    <property type="match status" value="1"/>
</dbReference>
<dbReference type="CDD" id="cd06267">
    <property type="entry name" value="PBP1_LacI_sugar_binding-like"/>
    <property type="match status" value="1"/>
</dbReference>
<evidence type="ECO:0000313" key="6">
    <source>
        <dbReference type="EMBL" id="PNT99246.1"/>
    </source>
</evidence>
<gene>
    <name evidence="6" type="ORF">CDQ84_09115</name>
</gene>
<dbReference type="Gene3D" id="3.40.50.2300">
    <property type="match status" value="2"/>
</dbReference>
<dbReference type="SUPFAM" id="SSF53822">
    <property type="entry name" value="Periplasmic binding protein-like I"/>
    <property type="match status" value="1"/>
</dbReference>
<dbReference type="KEGG" id="cthd:CDO33_01885"/>
<dbReference type="InterPro" id="IPR028082">
    <property type="entry name" value="Peripla_BP_I"/>
</dbReference>
<protein>
    <submittedName>
        <fullName evidence="6">LacI family transcriptional regulator</fullName>
    </submittedName>
</protein>
<evidence type="ECO:0000259" key="5">
    <source>
        <dbReference type="PROSITE" id="PS50932"/>
    </source>
</evidence>
<dbReference type="PROSITE" id="PS00356">
    <property type="entry name" value="HTH_LACI_1"/>
    <property type="match status" value="1"/>
</dbReference>
<keyword evidence="7" id="KW-1185">Reference proteome</keyword>
<accession>A0A2K2EVT7</accession>
<proteinExistence type="predicted"/>
<dbReference type="GO" id="GO:0003700">
    <property type="term" value="F:DNA-binding transcription factor activity"/>
    <property type="evidence" value="ECO:0007669"/>
    <property type="project" value="TreeGrafter"/>
</dbReference>
<dbReference type="PANTHER" id="PTHR30146:SF148">
    <property type="entry name" value="HTH-TYPE TRANSCRIPTIONAL REPRESSOR PURR-RELATED"/>
    <property type="match status" value="1"/>
</dbReference>
<dbReference type="SMART" id="SM00354">
    <property type="entry name" value="HTH_LACI"/>
    <property type="match status" value="1"/>
</dbReference>
<evidence type="ECO:0000313" key="7">
    <source>
        <dbReference type="Proteomes" id="UP000236151"/>
    </source>
</evidence>
<dbReference type="EMBL" id="NIOJ01000020">
    <property type="protein sequence ID" value="PNT99246.1"/>
    <property type="molecule type" value="Genomic_DNA"/>
</dbReference>
<dbReference type="PANTHER" id="PTHR30146">
    <property type="entry name" value="LACI-RELATED TRANSCRIPTIONAL REPRESSOR"/>
    <property type="match status" value="1"/>
</dbReference>
<keyword evidence="3" id="KW-0238">DNA-binding</keyword>
<dbReference type="InterPro" id="IPR010982">
    <property type="entry name" value="Lambda_DNA-bd_dom_sf"/>
</dbReference>
<dbReference type="CDD" id="cd01392">
    <property type="entry name" value="HTH_LacI"/>
    <property type="match status" value="1"/>
</dbReference>
<evidence type="ECO:0000256" key="1">
    <source>
        <dbReference type="ARBA" id="ARBA00022491"/>
    </source>
</evidence>
<evidence type="ECO:0000256" key="3">
    <source>
        <dbReference type="ARBA" id="ARBA00023125"/>
    </source>
</evidence>
<dbReference type="OrthoDB" id="9784962at2"/>
<dbReference type="PRINTS" id="PR00036">
    <property type="entry name" value="HTHLACI"/>
</dbReference>
<dbReference type="InterPro" id="IPR046335">
    <property type="entry name" value="LacI/GalR-like_sensor"/>
</dbReference>
<dbReference type="Pfam" id="PF00356">
    <property type="entry name" value="LacI"/>
    <property type="match status" value="1"/>
</dbReference>
<keyword evidence="4" id="KW-0804">Transcription</keyword>
<comment type="caution">
    <text evidence="6">The sequence shown here is derived from an EMBL/GenBank/DDBJ whole genome shotgun (WGS) entry which is preliminary data.</text>
</comment>
<keyword evidence="1" id="KW-0678">Repressor</keyword>
<dbReference type="GO" id="GO:0000976">
    <property type="term" value="F:transcription cis-regulatory region binding"/>
    <property type="evidence" value="ECO:0007669"/>
    <property type="project" value="TreeGrafter"/>
</dbReference>
<dbReference type="SUPFAM" id="SSF47413">
    <property type="entry name" value="lambda repressor-like DNA-binding domains"/>
    <property type="match status" value="1"/>
</dbReference>
<organism evidence="6 7">
    <name type="scientific">Clostridium thermosuccinogenes</name>
    <dbReference type="NCBI Taxonomy" id="84032"/>
    <lineage>
        <taxon>Bacteria</taxon>
        <taxon>Bacillati</taxon>
        <taxon>Bacillota</taxon>
        <taxon>Clostridia</taxon>
        <taxon>Eubacteriales</taxon>
        <taxon>Clostridiaceae</taxon>
        <taxon>Clostridium</taxon>
    </lineage>
</organism>
<sequence>MSTNIKEVAKEAGVSVATVSHVINQTRYVSDETKLKVLKAMKQLGYRPNLVARSLRSQRSKIVGLIIPVCPSDTSGFFFTTIAQGIENKLKEHGYNLLFSNSNENIECEKEQIRVFNSQLVDGLIIAPTVDDHQYLNEVISGDYPVVFIDRKPVGYKSDCVLVDNFSITYKAINTLIEKGHSRIAFISGHMGLTTSDERYFAYKKALEDNNITVDESLIVIAEYGKTSFESGYEFTKKLFTSQKFSALFVANNLMSMGALAFLNEQRVKIPEELAVIGFDDYDWTKISVPPLSVIKQPAFDMGRKAAEVLIDRINNPTKRFKEYRMSAEFIIRGSI</sequence>
<feature type="domain" description="HTH lacI-type" evidence="5">
    <location>
        <begin position="3"/>
        <end position="57"/>
    </location>
</feature>
<name>A0A2K2EVT7_9CLOT</name>
<dbReference type="RefSeq" id="WP_103081431.1">
    <property type="nucleotide sequence ID" value="NZ_CP021850.1"/>
</dbReference>
<evidence type="ECO:0000256" key="4">
    <source>
        <dbReference type="ARBA" id="ARBA00023163"/>
    </source>
</evidence>
<dbReference type="Gene3D" id="1.10.260.40">
    <property type="entry name" value="lambda repressor-like DNA-binding domains"/>
    <property type="match status" value="1"/>
</dbReference>
<dbReference type="Proteomes" id="UP000236151">
    <property type="component" value="Unassembled WGS sequence"/>
</dbReference>
<evidence type="ECO:0000256" key="2">
    <source>
        <dbReference type="ARBA" id="ARBA00023015"/>
    </source>
</evidence>
<dbReference type="Pfam" id="PF13377">
    <property type="entry name" value="Peripla_BP_3"/>
    <property type="match status" value="1"/>
</dbReference>
<keyword evidence="2" id="KW-0805">Transcription regulation</keyword>
<dbReference type="InterPro" id="IPR000843">
    <property type="entry name" value="HTH_LacI"/>
</dbReference>
<dbReference type="AlphaFoldDB" id="A0A2K2EVT7"/>